<dbReference type="PANTHER" id="PTHR37984">
    <property type="entry name" value="PROTEIN CBG26694"/>
    <property type="match status" value="1"/>
</dbReference>
<dbReference type="FunFam" id="3.30.70.270:FF:000020">
    <property type="entry name" value="Transposon Tf2-6 polyprotein-like Protein"/>
    <property type="match status" value="1"/>
</dbReference>
<sequence>MKIYGKLKYEIKMRGVETEGYAYVTPYNSLIGLEWKRASKEMRYHLEMMTAEVKVASAAGVEEELRKTYPELFEEGLGRCNKEEVDLQIHQNVRPVFCNSRPVPSAALEAVNAELDRLMQLDVIAPASHSEAATIACVRKQNGKLRICADFSTGLNRALQSFDYPLPEHIFASLNGGTIFSQIDLSDAYLQLELSEESKKKVVINTHKGLFRYNRLSFGVKTAPRIFQQVMNKMVTGLQGVLTYRDDILVSDRNEQDHRESLLAVFGRIADYGFKVRLDKCTFSRLEIRYLGFILDENWRKPNPQRIEAIKKMDEPKNIAQLISFLGLITYYIFVPSMMNLHGPFLKKDVKWRWSSKEHEAFEKSKEALSSDANLAHYDPQQKIVVAADACEYGIGCVISHTYGDGSEKPISHASRSLSAGLLDLFLQSKSFTSTYLEESFCFYRS</sequence>
<organism evidence="4">
    <name type="scientific">Haemonchus placei</name>
    <name type="common">Barber's pole worm</name>
    <dbReference type="NCBI Taxonomy" id="6290"/>
    <lineage>
        <taxon>Eukaryota</taxon>
        <taxon>Metazoa</taxon>
        <taxon>Ecdysozoa</taxon>
        <taxon>Nematoda</taxon>
        <taxon>Chromadorea</taxon>
        <taxon>Rhabditida</taxon>
        <taxon>Rhabditina</taxon>
        <taxon>Rhabditomorpha</taxon>
        <taxon>Strongyloidea</taxon>
        <taxon>Trichostrongylidae</taxon>
        <taxon>Haemonchus</taxon>
    </lineage>
</organism>
<dbReference type="EC" id="2.7.7.49" evidence="1"/>
<evidence type="ECO:0000256" key="2">
    <source>
        <dbReference type="ARBA" id="ARBA00023268"/>
    </source>
</evidence>
<evidence type="ECO:0000313" key="4">
    <source>
        <dbReference type="WBParaSite" id="HPLM_0001256401-mRNA-1"/>
    </source>
</evidence>
<dbReference type="Gene3D" id="3.10.10.10">
    <property type="entry name" value="HIV Type 1 Reverse Transcriptase, subunit A, domain 1"/>
    <property type="match status" value="1"/>
</dbReference>
<dbReference type="InterPro" id="IPR043128">
    <property type="entry name" value="Rev_trsase/Diguanyl_cyclase"/>
</dbReference>
<dbReference type="Pfam" id="PF17919">
    <property type="entry name" value="RT_RNaseH_2"/>
    <property type="match status" value="1"/>
</dbReference>
<dbReference type="PROSITE" id="PS50878">
    <property type="entry name" value="RT_POL"/>
    <property type="match status" value="1"/>
</dbReference>
<dbReference type="Gene3D" id="3.30.70.270">
    <property type="match status" value="2"/>
</dbReference>
<dbReference type="SUPFAM" id="SSF56672">
    <property type="entry name" value="DNA/RNA polymerases"/>
    <property type="match status" value="1"/>
</dbReference>
<name>A0A0N4WMV1_HAEPC</name>
<accession>A0A0N4WMV1</accession>
<proteinExistence type="predicted"/>
<evidence type="ECO:0000259" key="3">
    <source>
        <dbReference type="PROSITE" id="PS50878"/>
    </source>
</evidence>
<dbReference type="GO" id="GO:0003964">
    <property type="term" value="F:RNA-directed DNA polymerase activity"/>
    <property type="evidence" value="ECO:0007669"/>
    <property type="project" value="UniProtKB-EC"/>
</dbReference>
<dbReference type="WBParaSite" id="HPLM_0001256401-mRNA-1">
    <property type="protein sequence ID" value="HPLM_0001256401-mRNA-1"/>
    <property type="gene ID" value="HPLM_0001256401"/>
</dbReference>
<dbReference type="CDD" id="cd01647">
    <property type="entry name" value="RT_LTR"/>
    <property type="match status" value="1"/>
</dbReference>
<keyword evidence="2" id="KW-0511">Multifunctional enzyme</keyword>
<dbReference type="AlphaFoldDB" id="A0A0N4WMV1"/>
<dbReference type="InterPro" id="IPR000477">
    <property type="entry name" value="RT_dom"/>
</dbReference>
<feature type="domain" description="Reverse transcriptase" evidence="3">
    <location>
        <begin position="119"/>
        <end position="295"/>
    </location>
</feature>
<protein>
    <recommendedName>
        <fullName evidence="1">RNA-directed DNA polymerase</fullName>
        <ecNumber evidence="1">2.7.7.49</ecNumber>
    </recommendedName>
</protein>
<dbReference type="InterPro" id="IPR050951">
    <property type="entry name" value="Retrovirus_Pol_polyprotein"/>
</dbReference>
<dbReference type="OMA" id="MEXDEAS"/>
<dbReference type="InterPro" id="IPR043502">
    <property type="entry name" value="DNA/RNA_pol_sf"/>
</dbReference>
<dbReference type="Pfam" id="PF00078">
    <property type="entry name" value="RVT_1"/>
    <property type="match status" value="1"/>
</dbReference>
<evidence type="ECO:0000256" key="1">
    <source>
        <dbReference type="ARBA" id="ARBA00012493"/>
    </source>
</evidence>
<reference evidence="4" key="1">
    <citation type="submission" date="2017-02" db="UniProtKB">
        <authorList>
            <consortium name="WormBaseParasite"/>
        </authorList>
    </citation>
    <scope>IDENTIFICATION</scope>
</reference>
<dbReference type="InterPro" id="IPR041577">
    <property type="entry name" value="RT_RNaseH_2"/>
</dbReference>
<dbReference type="PANTHER" id="PTHR37984:SF5">
    <property type="entry name" value="PROTEIN NYNRIN-LIKE"/>
    <property type="match status" value="1"/>
</dbReference>